<dbReference type="InterPro" id="IPR016040">
    <property type="entry name" value="NAD(P)-bd_dom"/>
</dbReference>
<evidence type="ECO:0000259" key="1">
    <source>
        <dbReference type="Pfam" id="PF13460"/>
    </source>
</evidence>
<dbReference type="SUPFAM" id="SSF51735">
    <property type="entry name" value="NAD(P)-binding Rossmann-fold domains"/>
    <property type="match status" value="1"/>
</dbReference>
<dbReference type="Proteomes" id="UP000216991">
    <property type="component" value="Unassembled WGS sequence"/>
</dbReference>
<comment type="caution">
    <text evidence="2">The sequence shown here is derived from an EMBL/GenBank/DDBJ whole genome shotgun (WGS) entry which is preliminary data.</text>
</comment>
<dbReference type="InterPro" id="IPR051606">
    <property type="entry name" value="Polyketide_Oxido-like"/>
</dbReference>
<sequence>MKILLFGASGTLGRTVLDAGVRAGHEITVLVRTPEKLGAVPDGVKVVAGDVLTTALEPLVAGVDAVIQSLGVGGKGDGKPTSICADGNRRLLAAIGDRSTRMVAVSNIGVDGSGTAFFRKFVLPVFVRWLQPIIADKEDMERDLRASRTRWTAVRFPAFSEKPAKGGPRFSRTGVELGFTINLESAAQVLLWLAGSDAYNGEAICVSD</sequence>
<name>A0A255Z5E1_9SPHN</name>
<dbReference type="OrthoDB" id="7352421at2"/>
<dbReference type="RefSeq" id="WP_094472332.1">
    <property type="nucleotide sequence ID" value="NZ_NOXT01000041.1"/>
</dbReference>
<reference evidence="2 3" key="1">
    <citation type="submission" date="2017-07" db="EMBL/GenBank/DDBJ databases">
        <title>Sandarakinorhabdus cyanobacteriorum sp. nov., a novel bacterium isolated from cyanobacterial aggregates in a eutrophic lake.</title>
        <authorList>
            <person name="Cai H."/>
        </authorList>
    </citation>
    <scope>NUCLEOTIDE SEQUENCE [LARGE SCALE GENOMIC DNA]</scope>
    <source>
        <strain evidence="2 3">TH057</strain>
    </source>
</reference>
<dbReference type="GO" id="GO:0042602">
    <property type="term" value="F:riboflavin reductase (NADPH) activity"/>
    <property type="evidence" value="ECO:0007669"/>
    <property type="project" value="TreeGrafter"/>
</dbReference>
<evidence type="ECO:0000313" key="3">
    <source>
        <dbReference type="Proteomes" id="UP000216991"/>
    </source>
</evidence>
<accession>A0A255Z5E1</accession>
<dbReference type="PANTHER" id="PTHR43355">
    <property type="entry name" value="FLAVIN REDUCTASE (NADPH)"/>
    <property type="match status" value="1"/>
</dbReference>
<protein>
    <recommendedName>
        <fullName evidence="1">NAD(P)-binding domain-containing protein</fullName>
    </recommendedName>
</protein>
<feature type="domain" description="NAD(P)-binding" evidence="1">
    <location>
        <begin position="7"/>
        <end position="191"/>
    </location>
</feature>
<gene>
    <name evidence="2" type="ORF">CHU93_00855</name>
</gene>
<evidence type="ECO:0000313" key="2">
    <source>
        <dbReference type="EMBL" id="OYQ36747.1"/>
    </source>
</evidence>
<dbReference type="InterPro" id="IPR036291">
    <property type="entry name" value="NAD(P)-bd_dom_sf"/>
</dbReference>
<proteinExistence type="predicted"/>
<dbReference type="GO" id="GO:0004074">
    <property type="term" value="F:biliverdin reductase [NAD(P)H] activity"/>
    <property type="evidence" value="ECO:0007669"/>
    <property type="project" value="TreeGrafter"/>
</dbReference>
<dbReference type="Gene3D" id="3.40.50.720">
    <property type="entry name" value="NAD(P)-binding Rossmann-like Domain"/>
    <property type="match status" value="1"/>
</dbReference>
<dbReference type="EMBL" id="NOXT01000041">
    <property type="protein sequence ID" value="OYQ36747.1"/>
    <property type="molecule type" value="Genomic_DNA"/>
</dbReference>
<dbReference type="AlphaFoldDB" id="A0A255Z5E1"/>
<dbReference type="Pfam" id="PF13460">
    <property type="entry name" value="NAD_binding_10"/>
    <property type="match status" value="1"/>
</dbReference>
<dbReference type="PANTHER" id="PTHR43355:SF2">
    <property type="entry name" value="FLAVIN REDUCTASE (NADPH)"/>
    <property type="match status" value="1"/>
</dbReference>
<organism evidence="2 3">
    <name type="scientific">Sandarakinorhabdus cyanobacteriorum</name>
    <dbReference type="NCBI Taxonomy" id="1981098"/>
    <lineage>
        <taxon>Bacteria</taxon>
        <taxon>Pseudomonadati</taxon>
        <taxon>Pseudomonadota</taxon>
        <taxon>Alphaproteobacteria</taxon>
        <taxon>Sphingomonadales</taxon>
        <taxon>Sphingosinicellaceae</taxon>
        <taxon>Sandarakinorhabdus</taxon>
    </lineage>
</organism>
<keyword evidence="3" id="KW-1185">Reference proteome</keyword>